<dbReference type="Proteomes" id="UP000254065">
    <property type="component" value="Unassembled WGS sequence"/>
</dbReference>
<evidence type="ECO:0000313" key="2">
    <source>
        <dbReference type="EMBL" id="STZ08722.1"/>
    </source>
</evidence>
<name>A0A378R0E3_9GAMM</name>
<sequence length="52" mass="5824">MPNVVERAYILPPASALSPLTSEECRASFESDVLYRYYKDSVDNHSAFEALA</sequence>
<gene>
    <name evidence="2" type="ORF">NCTC12877_01727</name>
</gene>
<dbReference type="EMBL" id="UGQB01000004">
    <property type="protein sequence ID" value="STZ08722.1"/>
    <property type="molecule type" value="Genomic_DNA"/>
</dbReference>
<proteinExistence type="predicted"/>
<dbReference type="STRING" id="1122244.GCA_000426885_01121"/>
<evidence type="ECO:0000259" key="1">
    <source>
        <dbReference type="Pfam" id="PF05872"/>
    </source>
</evidence>
<accession>A0A378R0E3</accession>
<evidence type="ECO:0000313" key="3">
    <source>
        <dbReference type="Proteomes" id="UP000254065"/>
    </source>
</evidence>
<keyword evidence="3" id="KW-1185">Reference proteome</keyword>
<feature type="domain" description="Helicase HerA-like C-terminal" evidence="1">
    <location>
        <begin position="1"/>
        <end position="52"/>
    </location>
</feature>
<dbReference type="InterPro" id="IPR033186">
    <property type="entry name" value="HerA_C"/>
</dbReference>
<organism evidence="2 3">
    <name type="scientific">Moraxella caprae</name>
    <dbReference type="NCBI Taxonomy" id="90240"/>
    <lineage>
        <taxon>Bacteria</taxon>
        <taxon>Pseudomonadati</taxon>
        <taxon>Pseudomonadota</taxon>
        <taxon>Gammaproteobacteria</taxon>
        <taxon>Moraxellales</taxon>
        <taxon>Moraxellaceae</taxon>
        <taxon>Moraxella</taxon>
    </lineage>
</organism>
<dbReference type="Pfam" id="PF05872">
    <property type="entry name" value="HerA_C"/>
    <property type="match status" value="1"/>
</dbReference>
<dbReference type="AlphaFoldDB" id="A0A378R0E3"/>
<reference evidence="2 3" key="1">
    <citation type="submission" date="2018-06" db="EMBL/GenBank/DDBJ databases">
        <authorList>
            <consortium name="Pathogen Informatics"/>
            <person name="Doyle S."/>
        </authorList>
    </citation>
    <scope>NUCLEOTIDE SEQUENCE [LARGE SCALE GENOMIC DNA]</scope>
    <source>
        <strain evidence="2 3">NCTC12877</strain>
    </source>
</reference>
<protein>
    <submittedName>
        <fullName evidence="2">Bacterial protein of uncharacterized function (DUF853)</fullName>
    </submittedName>
</protein>